<feature type="domain" description="SGNH hydrolase-type esterase" evidence="2">
    <location>
        <begin position="137"/>
        <end position="278"/>
    </location>
</feature>
<keyword evidence="1" id="KW-1133">Transmembrane helix</keyword>
<gene>
    <name evidence="3" type="ORF">AVDCRST_MAG76-179</name>
</gene>
<evidence type="ECO:0000259" key="2">
    <source>
        <dbReference type="Pfam" id="PF13472"/>
    </source>
</evidence>
<dbReference type="EMBL" id="CADCSZ010000011">
    <property type="protein sequence ID" value="CAA9212103.1"/>
    <property type="molecule type" value="Genomic_DNA"/>
</dbReference>
<keyword evidence="1" id="KW-0812">Transmembrane</keyword>
<evidence type="ECO:0000256" key="1">
    <source>
        <dbReference type="SAM" id="Phobius"/>
    </source>
</evidence>
<dbReference type="Pfam" id="PF13472">
    <property type="entry name" value="Lipase_GDSL_2"/>
    <property type="match status" value="1"/>
</dbReference>
<name>A0A6J4H3H8_9ACTN</name>
<dbReference type="Gene3D" id="3.40.50.1110">
    <property type="entry name" value="SGNH hydrolase"/>
    <property type="match status" value="1"/>
</dbReference>
<proteinExistence type="predicted"/>
<dbReference type="AlphaFoldDB" id="A0A6J4H3H8"/>
<protein>
    <recommendedName>
        <fullName evidence="2">SGNH hydrolase-type esterase domain-containing protein</fullName>
    </recommendedName>
</protein>
<feature type="transmembrane region" description="Helical" evidence="1">
    <location>
        <begin position="15"/>
        <end position="36"/>
    </location>
</feature>
<evidence type="ECO:0000313" key="3">
    <source>
        <dbReference type="EMBL" id="CAA9212103.1"/>
    </source>
</evidence>
<sequence>MDDRTRHLLHRAGDIAPWVVGVLAVAALLVPVAGAWGEDGDEPKAATEARGSRRISFQRPLRSAVHPHLLPAAPVPAPPVTPPVLAPEATVAAAIGSATTRPPKGSRLPAGFASPGRSYVFVDQPTRRTGARTVAVVGDSLTVGASPGIQAFLTDVNLRIDARVSRPTIEGVQAAASTRASRSDIVVVALGSNDSCDVAECRRRVDAVLAAVGPRPKVVWMPPVTFRPNMTAMRTAIAAAAKASRGRMAVLDWQPYVDDHPEMKSADGIHLTSEGYRLRAQVTADEVHRLVRGR</sequence>
<accession>A0A6J4H3H8</accession>
<organism evidence="3">
    <name type="scientific">uncultured Acidimicrobiales bacterium</name>
    <dbReference type="NCBI Taxonomy" id="310071"/>
    <lineage>
        <taxon>Bacteria</taxon>
        <taxon>Bacillati</taxon>
        <taxon>Actinomycetota</taxon>
        <taxon>Acidimicrobiia</taxon>
        <taxon>Acidimicrobiales</taxon>
        <taxon>environmental samples</taxon>
    </lineage>
</organism>
<dbReference type="InterPro" id="IPR013830">
    <property type="entry name" value="SGNH_hydro"/>
</dbReference>
<dbReference type="InterPro" id="IPR036514">
    <property type="entry name" value="SGNH_hydro_sf"/>
</dbReference>
<keyword evidence="1" id="KW-0472">Membrane</keyword>
<dbReference type="SUPFAM" id="SSF52266">
    <property type="entry name" value="SGNH hydrolase"/>
    <property type="match status" value="1"/>
</dbReference>
<reference evidence="3" key="1">
    <citation type="submission" date="2020-02" db="EMBL/GenBank/DDBJ databases">
        <authorList>
            <person name="Meier V. D."/>
        </authorList>
    </citation>
    <scope>NUCLEOTIDE SEQUENCE</scope>
    <source>
        <strain evidence="3">AVDCRST_MAG76</strain>
    </source>
</reference>